<dbReference type="Proteomes" id="UP001519287">
    <property type="component" value="Unassembled WGS sequence"/>
</dbReference>
<dbReference type="Pfam" id="PF12833">
    <property type="entry name" value="HTH_18"/>
    <property type="match status" value="1"/>
</dbReference>
<proteinExistence type="predicted"/>
<dbReference type="EMBL" id="JAGGLB010000026">
    <property type="protein sequence ID" value="MBP1994568.1"/>
    <property type="molecule type" value="Genomic_DNA"/>
</dbReference>
<comment type="caution">
    <text evidence="5">The sequence shown here is derived from an EMBL/GenBank/DDBJ whole genome shotgun (WGS) entry which is preliminary data.</text>
</comment>
<dbReference type="Gene3D" id="2.60.120.280">
    <property type="entry name" value="Regulatory protein AraC"/>
    <property type="match status" value="1"/>
</dbReference>
<evidence type="ECO:0000313" key="6">
    <source>
        <dbReference type="Proteomes" id="UP001519287"/>
    </source>
</evidence>
<protein>
    <submittedName>
        <fullName evidence="5">AraC-like DNA-binding protein</fullName>
    </submittedName>
</protein>
<dbReference type="InterPro" id="IPR037923">
    <property type="entry name" value="HTH-like"/>
</dbReference>
<evidence type="ECO:0000256" key="2">
    <source>
        <dbReference type="ARBA" id="ARBA00023125"/>
    </source>
</evidence>
<accession>A0ABS4J3Z4</accession>
<dbReference type="InterPro" id="IPR009057">
    <property type="entry name" value="Homeodomain-like_sf"/>
</dbReference>
<evidence type="ECO:0000256" key="3">
    <source>
        <dbReference type="ARBA" id="ARBA00023163"/>
    </source>
</evidence>
<evidence type="ECO:0000259" key="4">
    <source>
        <dbReference type="PROSITE" id="PS01124"/>
    </source>
</evidence>
<dbReference type="CDD" id="cd06986">
    <property type="entry name" value="cupin_MmsR-like_N"/>
    <property type="match status" value="1"/>
</dbReference>
<dbReference type="PANTHER" id="PTHR43280">
    <property type="entry name" value="ARAC-FAMILY TRANSCRIPTIONAL REGULATOR"/>
    <property type="match status" value="1"/>
</dbReference>
<keyword evidence="2" id="KW-0238">DNA-binding</keyword>
<evidence type="ECO:0000313" key="5">
    <source>
        <dbReference type="EMBL" id="MBP1994568.1"/>
    </source>
</evidence>
<dbReference type="SMART" id="SM00342">
    <property type="entry name" value="HTH_ARAC"/>
    <property type="match status" value="1"/>
</dbReference>
<dbReference type="Gene3D" id="1.10.10.60">
    <property type="entry name" value="Homeodomain-like"/>
    <property type="match status" value="2"/>
</dbReference>
<sequence length="285" mass="32570">MSAHFKHVSINTSPGNGDLVILFAGHSQTSPEYRNGPKVIDNYLIHYVLSGKGNFNCLGRDYELNSGDLFFIFPEELFSYAPDLNDPWKYRWIGFRGSRATPLLGTLGVSPQRPVLSVGKNRRIEALFHQINNTLQQSLASSDLKSEALMKLLVSELMQEVDTTQCEEAVIEPENVTLVKQAIQWLKLQYSHPISIDRMAQNFGYNRTYMSTLFKKYTGISPVNFLMKIRMEQAQLLLQKPLTIKQIAASVGYDDPLYFSRQFKKICGLSPTEYREKHAMKKDYI</sequence>
<keyword evidence="1" id="KW-0805">Transcription regulation</keyword>
<organism evidence="5 6">
    <name type="scientific">Paenibacillus eucommiae</name>
    <dbReference type="NCBI Taxonomy" id="1355755"/>
    <lineage>
        <taxon>Bacteria</taxon>
        <taxon>Bacillati</taxon>
        <taxon>Bacillota</taxon>
        <taxon>Bacilli</taxon>
        <taxon>Bacillales</taxon>
        <taxon>Paenibacillaceae</taxon>
        <taxon>Paenibacillus</taxon>
    </lineage>
</organism>
<reference evidence="5 6" key="1">
    <citation type="submission" date="2021-03" db="EMBL/GenBank/DDBJ databases">
        <title>Genomic Encyclopedia of Type Strains, Phase IV (KMG-IV): sequencing the most valuable type-strain genomes for metagenomic binning, comparative biology and taxonomic classification.</title>
        <authorList>
            <person name="Goeker M."/>
        </authorList>
    </citation>
    <scope>NUCLEOTIDE SEQUENCE [LARGE SCALE GENOMIC DNA]</scope>
    <source>
        <strain evidence="5 6">DSM 26048</strain>
    </source>
</reference>
<dbReference type="SUPFAM" id="SSF51215">
    <property type="entry name" value="Regulatory protein AraC"/>
    <property type="match status" value="1"/>
</dbReference>
<name>A0ABS4J3Z4_9BACL</name>
<dbReference type="InterPro" id="IPR018060">
    <property type="entry name" value="HTH_AraC"/>
</dbReference>
<dbReference type="PANTHER" id="PTHR43280:SF30">
    <property type="entry name" value="MMSAB OPERON REGULATORY PROTEIN"/>
    <property type="match status" value="1"/>
</dbReference>
<evidence type="ECO:0000256" key="1">
    <source>
        <dbReference type="ARBA" id="ARBA00023015"/>
    </source>
</evidence>
<dbReference type="Pfam" id="PF02311">
    <property type="entry name" value="AraC_binding"/>
    <property type="match status" value="1"/>
</dbReference>
<gene>
    <name evidence="5" type="ORF">J2Z66_006207</name>
</gene>
<dbReference type="InterPro" id="IPR018062">
    <property type="entry name" value="HTH_AraC-typ_CS"/>
</dbReference>
<keyword evidence="6" id="KW-1185">Reference proteome</keyword>
<dbReference type="InterPro" id="IPR020449">
    <property type="entry name" value="Tscrpt_reg_AraC-type_HTH"/>
</dbReference>
<feature type="domain" description="HTH araC/xylS-type" evidence="4">
    <location>
        <begin position="180"/>
        <end position="277"/>
    </location>
</feature>
<dbReference type="InterPro" id="IPR003313">
    <property type="entry name" value="AraC-bd"/>
</dbReference>
<dbReference type="PROSITE" id="PS01124">
    <property type="entry name" value="HTH_ARAC_FAMILY_2"/>
    <property type="match status" value="1"/>
</dbReference>
<dbReference type="SUPFAM" id="SSF46689">
    <property type="entry name" value="Homeodomain-like"/>
    <property type="match status" value="2"/>
</dbReference>
<dbReference type="PROSITE" id="PS00041">
    <property type="entry name" value="HTH_ARAC_FAMILY_1"/>
    <property type="match status" value="1"/>
</dbReference>
<dbReference type="RefSeq" id="WP_245375942.1">
    <property type="nucleotide sequence ID" value="NZ_JAGGLB010000026.1"/>
</dbReference>
<keyword evidence="3" id="KW-0804">Transcription</keyword>
<dbReference type="PRINTS" id="PR00032">
    <property type="entry name" value="HTHARAC"/>
</dbReference>